<dbReference type="PANTHER" id="PTHR13932:SF6">
    <property type="entry name" value="OXYGEN-INDEPENDENT COPROPORPHYRINOGEN III OXIDASE"/>
    <property type="match status" value="1"/>
</dbReference>
<dbReference type="GO" id="GO:0051989">
    <property type="term" value="F:coproporphyrinogen dehydrogenase activity"/>
    <property type="evidence" value="ECO:0007669"/>
    <property type="project" value="UniProtKB-EC"/>
</dbReference>
<keyword evidence="9 15" id="KW-0560">Oxidoreductase</keyword>
<dbReference type="PROSITE" id="PS51918">
    <property type="entry name" value="RADICAL_SAM"/>
    <property type="match status" value="1"/>
</dbReference>
<feature type="binding site" evidence="16">
    <location>
        <begin position="127"/>
        <end position="128"/>
    </location>
    <ligand>
        <name>S-adenosyl-L-methionine</name>
        <dbReference type="ChEBI" id="CHEBI:59789"/>
        <label>2</label>
    </ligand>
</feature>
<evidence type="ECO:0000313" key="20">
    <source>
        <dbReference type="Proteomes" id="UP000254651"/>
    </source>
</evidence>
<dbReference type="UniPathway" id="UPA00251">
    <property type="reaction ID" value="UER00323"/>
</dbReference>
<evidence type="ECO:0000256" key="12">
    <source>
        <dbReference type="ARBA" id="ARBA00023244"/>
    </source>
</evidence>
<dbReference type="Gene3D" id="3.80.30.20">
    <property type="entry name" value="tm_1862 like domain"/>
    <property type="match status" value="1"/>
</dbReference>
<feature type="binding site" evidence="16">
    <location>
        <begin position="81"/>
        <end position="83"/>
    </location>
    <ligand>
        <name>S-adenosyl-L-methionine</name>
        <dbReference type="ChEBI" id="CHEBI:59789"/>
        <label>2</label>
    </ligand>
</feature>
<dbReference type="FunFam" id="1.10.10.920:FF:000001">
    <property type="entry name" value="Coproporphyrinogen-III oxidase"/>
    <property type="match status" value="1"/>
</dbReference>
<dbReference type="InterPro" id="IPR006638">
    <property type="entry name" value="Elp3/MiaA/NifB-like_rSAM"/>
</dbReference>
<dbReference type="SFLD" id="SFLDG01065">
    <property type="entry name" value="anaerobic_coproporphyrinogen-I"/>
    <property type="match status" value="1"/>
</dbReference>
<dbReference type="InterPro" id="IPR034505">
    <property type="entry name" value="Coproporphyrinogen-III_oxidase"/>
</dbReference>
<protein>
    <recommendedName>
        <fullName evidence="15">Coproporphyrinogen-III oxidase</fullName>
        <ecNumber evidence="15">1.3.98.3</ecNumber>
    </recommendedName>
</protein>
<evidence type="ECO:0000259" key="18">
    <source>
        <dbReference type="PROSITE" id="PS51918"/>
    </source>
</evidence>
<dbReference type="GO" id="GO:0006782">
    <property type="term" value="P:protoporphyrinogen IX biosynthetic process"/>
    <property type="evidence" value="ECO:0007669"/>
    <property type="project" value="UniProtKB-UniPathway"/>
</dbReference>
<dbReference type="Proteomes" id="UP000254651">
    <property type="component" value="Unassembled WGS sequence"/>
</dbReference>
<feature type="binding site" evidence="16">
    <location>
        <position position="198"/>
    </location>
    <ligand>
        <name>S-adenosyl-L-methionine</name>
        <dbReference type="ChEBI" id="CHEBI:59789"/>
        <label>2</label>
    </ligand>
</feature>
<dbReference type="EMBL" id="UGQS01000001">
    <property type="protein sequence ID" value="STZ75435.1"/>
    <property type="molecule type" value="Genomic_DNA"/>
</dbReference>
<dbReference type="InterPro" id="IPR010723">
    <property type="entry name" value="HemN_C"/>
</dbReference>
<evidence type="ECO:0000256" key="8">
    <source>
        <dbReference type="ARBA" id="ARBA00022723"/>
    </source>
</evidence>
<dbReference type="GO" id="GO:0051539">
    <property type="term" value="F:4 iron, 4 sulfur cluster binding"/>
    <property type="evidence" value="ECO:0007669"/>
    <property type="project" value="UniProtKB-KW"/>
</dbReference>
<evidence type="ECO:0000256" key="13">
    <source>
        <dbReference type="ARBA" id="ARBA00024295"/>
    </source>
</evidence>
<evidence type="ECO:0000256" key="17">
    <source>
        <dbReference type="PIRSR" id="PIRSR000167-2"/>
    </source>
</evidence>
<dbReference type="GO" id="GO:0005737">
    <property type="term" value="C:cytoplasm"/>
    <property type="evidence" value="ECO:0007669"/>
    <property type="project" value="UniProtKB-SubCell"/>
</dbReference>
<gene>
    <name evidence="19" type="primary">hemN_1</name>
    <name evidence="19" type="ORF">NCTC10295_00159</name>
</gene>
<dbReference type="SMART" id="SM00729">
    <property type="entry name" value="Elp3"/>
    <property type="match status" value="1"/>
</dbReference>
<evidence type="ECO:0000256" key="14">
    <source>
        <dbReference type="ARBA" id="ARBA00048321"/>
    </source>
</evidence>
<dbReference type="Pfam" id="PF06969">
    <property type="entry name" value="HemN_C"/>
    <property type="match status" value="1"/>
</dbReference>
<reference evidence="19 20" key="1">
    <citation type="submission" date="2018-06" db="EMBL/GenBank/DDBJ databases">
        <authorList>
            <consortium name="Pathogen Informatics"/>
            <person name="Doyle S."/>
        </authorList>
    </citation>
    <scope>NUCLEOTIDE SEQUENCE [LARGE SCALE GENOMIC DNA]</scope>
    <source>
        <strain evidence="19 20">NCTC10295</strain>
    </source>
</reference>
<dbReference type="InterPro" id="IPR007197">
    <property type="entry name" value="rSAM"/>
</dbReference>
<feature type="binding site" evidence="16">
    <location>
        <position position="343"/>
    </location>
    <ligand>
        <name>S-adenosyl-L-methionine</name>
        <dbReference type="ChEBI" id="CHEBI:59789"/>
        <label>1</label>
    </ligand>
</feature>
<feature type="binding site" evidence="16">
    <location>
        <position position="186"/>
    </location>
    <ligand>
        <name>S-adenosyl-L-methionine</name>
        <dbReference type="ChEBI" id="CHEBI:59789"/>
        <label>2</label>
    </ligand>
</feature>
<dbReference type="GO" id="GO:0046872">
    <property type="term" value="F:metal ion binding"/>
    <property type="evidence" value="ECO:0007669"/>
    <property type="project" value="UniProtKB-KW"/>
</dbReference>
<keyword evidence="20" id="KW-1185">Reference proteome</keyword>
<proteinExistence type="inferred from homology"/>
<keyword evidence="11 15" id="KW-0411">Iron-sulfur</keyword>
<dbReference type="PANTHER" id="PTHR13932">
    <property type="entry name" value="COPROPORPHYRINIGEN III OXIDASE"/>
    <property type="match status" value="1"/>
</dbReference>
<keyword evidence="5 15" id="KW-0004">4Fe-4S</keyword>
<comment type="similarity">
    <text evidence="3 15">Belongs to the anaerobic coproporphyrinogen-III oxidase family.</text>
</comment>
<feature type="binding site" evidence="17">
    <location>
        <position position="82"/>
    </location>
    <ligand>
        <name>[4Fe-4S] cluster</name>
        <dbReference type="ChEBI" id="CHEBI:49883"/>
        <note>4Fe-4S-S-AdoMet</note>
    </ligand>
</feature>
<comment type="pathway">
    <text evidence="2 15">Porphyrin-containing compound metabolism; protoporphyrin-IX biosynthesis; protoporphyrinogen-IX from coproporphyrinogen-III (AdoMet route): step 1/1.</text>
</comment>
<dbReference type="EC" id="1.3.98.3" evidence="15"/>
<dbReference type="RefSeq" id="WP_066079834.1">
    <property type="nucleotide sequence ID" value="NZ_CP181246.1"/>
</dbReference>
<evidence type="ECO:0000256" key="10">
    <source>
        <dbReference type="ARBA" id="ARBA00023004"/>
    </source>
</evidence>
<organism evidence="19 20">
    <name type="scientific">Bergeriella denitrificans</name>
    <name type="common">Neisseria denitrificans</name>
    <dbReference type="NCBI Taxonomy" id="494"/>
    <lineage>
        <taxon>Bacteria</taxon>
        <taxon>Pseudomonadati</taxon>
        <taxon>Pseudomonadota</taxon>
        <taxon>Betaproteobacteria</taxon>
        <taxon>Neisseriales</taxon>
        <taxon>Neisseriaceae</taxon>
        <taxon>Bergeriella</taxon>
    </lineage>
</organism>
<evidence type="ECO:0000256" key="6">
    <source>
        <dbReference type="ARBA" id="ARBA00022490"/>
    </source>
</evidence>
<dbReference type="GO" id="GO:0004109">
    <property type="term" value="F:coproporphyrinogen oxidase activity"/>
    <property type="evidence" value="ECO:0007669"/>
    <property type="project" value="InterPro"/>
</dbReference>
<dbReference type="InterPro" id="IPR023404">
    <property type="entry name" value="rSAM_horseshoe"/>
</dbReference>
<feature type="binding site" evidence="16">
    <location>
        <position position="223"/>
    </location>
    <ligand>
        <name>S-adenosyl-L-methionine</name>
        <dbReference type="ChEBI" id="CHEBI:59789"/>
        <label>2</label>
    </ligand>
</feature>
<evidence type="ECO:0000256" key="3">
    <source>
        <dbReference type="ARBA" id="ARBA00005493"/>
    </source>
</evidence>
<dbReference type="SUPFAM" id="SSF102114">
    <property type="entry name" value="Radical SAM enzymes"/>
    <property type="match status" value="1"/>
</dbReference>
<sequence>MKIIPIQNNTQADQPEFDRALIASLPASGPRYTSYPTADRFHNGFLEPEYVRALSQRSTGALNKPLSLYIHIPFCNTICYYCGCNKIITKDKSRADAYIEYLEREMELLAPHLNGRHPLAQLHFGGGTPTFLSDDQLERVFAMIRKHFQLMPNGEYSIEIDPRKVSRDTVHHLGRLGFNRMSVGIQDFDPKVQEAVNRIQSVEETREVIEAAREAGFKSVSVDLIYGLPHQSVDSIKTTIDTVLGLYPDRLALYHYAHLPHIFKPQRRIDTNAVPGSEEKLDMLQYCVHTLTERGYVFIGMDHFAKPDDELSVALREGWLQRNFQGYSTYADCDLVAIGVSSIGKIGSTYAQNERDIDAYYAAIDAGRLPVMRGYQLNQDDLLRRNIIQDLMCRFALDYSVYETMFGLNFADYFQTELADLQQLAGLGLVQLRPDGLTVTPKGRFLIRNIAMVFDYHLRHKETKAQYSQTV</sequence>
<dbReference type="InterPro" id="IPR004558">
    <property type="entry name" value="Coprogen_oxidase_HemN"/>
</dbReference>
<dbReference type="SFLD" id="SFLDG01082">
    <property type="entry name" value="B12-binding_domain_containing"/>
    <property type="match status" value="1"/>
</dbReference>
<dbReference type="Gene3D" id="1.10.10.920">
    <property type="match status" value="1"/>
</dbReference>
<comment type="subcellular location">
    <subcellularLocation>
        <location evidence="1 15">Cytoplasm</location>
    </subcellularLocation>
</comment>
<evidence type="ECO:0000256" key="9">
    <source>
        <dbReference type="ARBA" id="ARBA00023002"/>
    </source>
</evidence>
<dbReference type="Pfam" id="PF04055">
    <property type="entry name" value="Radical_SAM"/>
    <property type="match status" value="1"/>
</dbReference>
<evidence type="ECO:0000256" key="5">
    <source>
        <dbReference type="ARBA" id="ARBA00022485"/>
    </source>
</evidence>
<feature type="binding site" evidence="16">
    <location>
        <position position="257"/>
    </location>
    <ligand>
        <name>S-adenosyl-L-methionine</name>
        <dbReference type="ChEBI" id="CHEBI:59789"/>
        <label>2</label>
    </ligand>
</feature>
<keyword evidence="12 15" id="KW-0627">Porphyrin biosynthesis</keyword>
<evidence type="ECO:0000256" key="11">
    <source>
        <dbReference type="ARBA" id="ARBA00023014"/>
    </source>
</evidence>
<comment type="subunit">
    <text evidence="4">Monomer.</text>
</comment>
<keyword evidence="7 15" id="KW-0949">S-adenosyl-L-methionine</keyword>
<keyword evidence="10 15" id="KW-0408">Iron</keyword>
<evidence type="ECO:0000256" key="7">
    <source>
        <dbReference type="ARBA" id="ARBA00022691"/>
    </source>
</evidence>
<feature type="binding site" evidence="16">
    <location>
        <position position="69"/>
    </location>
    <ligand>
        <name>S-adenosyl-L-methionine</name>
        <dbReference type="ChEBI" id="CHEBI:59789"/>
        <label>1</label>
    </ligand>
</feature>
<evidence type="ECO:0000256" key="1">
    <source>
        <dbReference type="ARBA" id="ARBA00004496"/>
    </source>
</evidence>
<keyword evidence="6 15" id="KW-0963">Cytoplasm</keyword>
<feature type="binding site" evidence="17">
    <location>
        <position position="75"/>
    </location>
    <ligand>
        <name>[4Fe-4S] cluster</name>
        <dbReference type="ChEBI" id="CHEBI:49883"/>
        <note>4Fe-4S-S-AdoMet</note>
    </ligand>
</feature>
<evidence type="ECO:0000256" key="15">
    <source>
        <dbReference type="PIRNR" id="PIRNR000167"/>
    </source>
</evidence>
<accession>A0A378UDN4</accession>
<dbReference type="FunFam" id="3.80.30.20:FF:000012">
    <property type="entry name" value="Coproporphyrinogen-III oxidase"/>
    <property type="match status" value="1"/>
</dbReference>
<name>A0A378UDN4_BERDE</name>
<dbReference type="PIRSF" id="PIRSF000167">
    <property type="entry name" value="HemN"/>
    <property type="match status" value="1"/>
</dbReference>
<evidence type="ECO:0000256" key="2">
    <source>
        <dbReference type="ARBA" id="ARBA00004785"/>
    </source>
</evidence>
<feature type="binding site" evidence="16">
    <location>
        <position position="126"/>
    </location>
    <ligand>
        <name>S-adenosyl-L-methionine</name>
        <dbReference type="ChEBI" id="CHEBI:59789"/>
        <label>1</label>
    </ligand>
</feature>
<feature type="binding site" evidence="17">
    <location>
        <position position="79"/>
    </location>
    <ligand>
        <name>[4Fe-4S] cluster</name>
        <dbReference type="ChEBI" id="CHEBI:49883"/>
        <note>4Fe-4S-S-AdoMet</note>
    </ligand>
</feature>
<comment type="function">
    <text evidence="13">Involved in the heme biosynthesis. Catalyzes the anaerobic oxidative decarboxylation of propionate groups of rings A and B of coproporphyrinogen III to yield the vinyl groups in protoporphyrinogen IX.</text>
</comment>
<comment type="catalytic activity">
    <reaction evidence="14 15">
        <text>coproporphyrinogen III + 2 S-adenosyl-L-methionine = protoporphyrinogen IX + 2 5'-deoxyadenosine + 2 L-methionine + 2 CO2</text>
        <dbReference type="Rhea" id="RHEA:15425"/>
        <dbReference type="ChEBI" id="CHEBI:16526"/>
        <dbReference type="ChEBI" id="CHEBI:17319"/>
        <dbReference type="ChEBI" id="CHEBI:57307"/>
        <dbReference type="ChEBI" id="CHEBI:57309"/>
        <dbReference type="ChEBI" id="CHEBI:57844"/>
        <dbReference type="ChEBI" id="CHEBI:59789"/>
        <dbReference type="EC" id="1.3.98.3"/>
    </reaction>
</comment>
<feature type="domain" description="Radical SAM core" evidence="18">
    <location>
        <begin position="60"/>
        <end position="294"/>
    </location>
</feature>
<evidence type="ECO:0000256" key="16">
    <source>
        <dbReference type="PIRSR" id="PIRSR000167-1"/>
    </source>
</evidence>
<feature type="binding site" evidence="16">
    <location>
        <position position="159"/>
    </location>
    <ligand>
        <name>S-adenosyl-L-methionine</name>
        <dbReference type="ChEBI" id="CHEBI:59789"/>
        <label>1</label>
    </ligand>
</feature>
<dbReference type="CDD" id="cd01335">
    <property type="entry name" value="Radical_SAM"/>
    <property type="match status" value="1"/>
</dbReference>
<evidence type="ECO:0000313" key="19">
    <source>
        <dbReference type="EMBL" id="STZ75435.1"/>
    </source>
</evidence>
<comment type="cofactor">
    <cofactor evidence="15 17">
        <name>[4Fe-4S] cluster</name>
        <dbReference type="ChEBI" id="CHEBI:49883"/>
    </cofactor>
    <text evidence="15 17">Binds 1 [4Fe-4S] cluster. The cluster is coordinated with 3 cysteines and an exchangeable S-adenosyl-L-methionine.</text>
</comment>
<keyword evidence="8 15" id="KW-0479">Metal-binding</keyword>
<dbReference type="NCBIfam" id="TIGR00538">
    <property type="entry name" value="hemN"/>
    <property type="match status" value="1"/>
</dbReference>
<dbReference type="SFLD" id="SFLDS00029">
    <property type="entry name" value="Radical_SAM"/>
    <property type="match status" value="1"/>
</dbReference>
<dbReference type="AlphaFoldDB" id="A0A378UDN4"/>
<dbReference type="InterPro" id="IPR058240">
    <property type="entry name" value="rSAM_sf"/>
</dbReference>
<evidence type="ECO:0000256" key="4">
    <source>
        <dbReference type="ARBA" id="ARBA00011245"/>
    </source>
</evidence>